<protein>
    <submittedName>
        <fullName evidence="1">Uncharacterized protein</fullName>
    </submittedName>
</protein>
<dbReference type="Proteomes" id="UP000186607">
    <property type="component" value="Unassembled WGS sequence"/>
</dbReference>
<organism evidence="1 2">
    <name type="scientific">Deinococcus marmoris</name>
    <dbReference type="NCBI Taxonomy" id="249408"/>
    <lineage>
        <taxon>Bacteria</taxon>
        <taxon>Thermotogati</taxon>
        <taxon>Deinococcota</taxon>
        <taxon>Deinococci</taxon>
        <taxon>Deinococcales</taxon>
        <taxon>Deinococcaceae</taxon>
        <taxon>Deinococcus</taxon>
    </lineage>
</organism>
<comment type="caution">
    <text evidence="1">The sequence shown here is derived from an EMBL/GenBank/DDBJ whole genome shotgun (WGS) entry which is preliminary data.</text>
</comment>
<dbReference type="AlphaFoldDB" id="A0A1U7NTT3"/>
<sequence>MAEYLESGEVLELADVLEVVYALAELDGVGRAELEDLRARKAEERGGFVARPWWEPSST</sequence>
<gene>
    <name evidence="1" type="ORF">BOO71_0012133</name>
</gene>
<proteinExistence type="predicted"/>
<evidence type="ECO:0000313" key="1">
    <source>
        <dbReference type="EMBL" id="OLV16334.1"/>
    </source>
</evidence>
<keyword evidence="2" id="KW-1185">Reference proteome</keyword>
<accession>A0A1U7NTT3</accession>
<dbReference type="EMBL" id="MSTI01000145">
    <property type="protein sequence ID" value="OLV16334.1"/>
    <property type="molecule type" value="Genomic_DNA"/>
</dbReference>
<name>A0A1U7NTT3_9DEIO</name>
<reference evidence="1 2" key="1">
    <citation type="submission" date="2017-01" db="EMBL/GenBank/DDBJ databases">
        <title>Genome Analysis of Deinococcus marmoris KOPRI26562.</title>
        <authorList>
            <person name="Kim J.H."/>
            <person name="Oh H.-M."/>
        </authorList>
    </citation>
    <scope>NUCLEOTIDE SEQUENCE [LARGE SCALE GENOMIC DNA]</scope>
    <source>
        <strain evidence="1 2">KOPRI26562</strain>
    </source>
</reference>
<evidence type="ECO:0000313" key="2">
    <source>
        <dbReference type="Proteomes" id="UP000186607"/>
    </source>
</evidence>